<comment type="caution">
    <text evidence="8">The sequence shown here is derived from an EMBL/GenBank/DDBJ whole genome shotgun (WGS) entry which is preliminary data.</text>
</comment>
<keyword evidence="3 6" id="KW-0812">Transmembrane</keyword>
<evidence type="ECO:0000256" key="6">
    <source>
        <dbReference type="SAM" id="Phobius"/>
    </source>
</evidence>
<dbReference type="RefSeq" id="WP_006417437.1">
    <property type="nucleotide sequence ID" value="NZ_AENN01000001.1"/>
</dbReference>
<dbReference type="AlphaFoldDB" id="E4KM62"/>
<sequence>MDKLWIVAKETYRKNVKSWSFLWMVFGPLVMMGVIFAIGYFMGNMENGANEGNLGIVNASSQIQEVINQSDTPLMLEYLESQDQANQAIKAGDIDGYLLLDDQSSARYYKKADVDSLNIKAIQDSLTSYYKIESAQKLGLDPNKVAQLEGQVFTIEDVNLKQGDNGTVKEESQDMAMNFAKTGIAYVVSFVVFLFIMNYVGIISQEIAAEKGSRIMEIILSSITATHHFMGKLLGIVMIILTQIAAYIVLGVVIWFVAKSQNWLSFLDQLPFNVVDLLSQNKGLLGLAAVFAITGVFTYTFLAGFLGSLVSKTEDVTKLITPITLLAVAGFYIGMFALSNTTNPIVRIGSMFPLFTPFVMPFRIAADTVGMGEVWLSVTISVVTVIVIAYISVLFYKNNVLIYSDKGIWNSLKRSYALSQSEKKTDK</sequence>
<keyword evidence="2" id="KW-1003">Cell membrane</keyword>
<dbReference type="GO" id="GO:0005886">
    <property type="term" value="C:plasma membrane"/>
    <property type="evidence" value="ECO:0007669"/>
    <property type="project" value="UniProtKB-SubCell"/>
</dbReference>
<feature type="transmembrane region" description="Helical" evidence="6">
    <location>
        <begin position="184"/>
        <end position="204"/>
    </location>
</feature>
<gene>
    <name evidence="8" type="ORF">HMPREF9257_1048</name>
</gene>
<feature type="transmembrane region" description="Helical" evidence="6">
    <location>
        <begin position="233"/>
        <end position="258"/>
    </location>
</feature>
<dbReference type="eggNOG" id="COG1668">
    <property type="taxonomic scope" value="Bacteria"/>
</dbReference>
<comment type="subcellular location">
    <subcellularLocation>
        <location evidence="1">Cell membrane</location>
        <topology evidence="1">Multi-pass membrane protein</topology>
    </subcellularLocation>
</comment>
<evidence type="ECO:0000256" key="5">
    <source>
        <dbReference type="ARBA" id="ARBA00023136"/>
    </source>
</evidence>
<dbReference type="OrthoDB" id="9768837at2"/>
<proteinExistence type="predicted"/>
<evidence type="ECO:0000256" key="3">
    <source>
        <dbReference type="ARBA" id="ARBA00022692"/>
    </source>
</evidence>
<dbReference type="EMBL" id="AENN01000001">
    <property type="protein sequence ID" value="EFR31951.1"/>
    <property type="molecule type" value="Genomic_DNA"/>
</dbReference>
<accession>E4KM62</accession>
<evidence type="ECO:0000259" key="7">
    <source>
        <dbReference type="Pfam" id="PF12698"/>
    </source>
</evidence>
<dbReference type="PANTHER" id="PTHR30294:SF29">
    <property type="entry name" value="MULTIDRUG ABC TRANSPORTER PERMEASE YBHS-RELATED"/>
    <property type="match status" value="1"/>
</dbReference>
<protein>
    <recommendedName>
        <fullName evidence="7">ABC-2 type transporter transmembrane domain-containing protein</fullName>
    </recommendedName>
</protein>
<reference evidence="8 9" key="1">
    <citation type="submission" date="2010-10" db="EMBL/GenBank/DDBJ databases">
        <authorList>
            <person name="Durkin A.S."/>
            <person name="Madupu R."/>
            <person name="Torralba M."/>
            <person name="Gillis M."/>
            <person name="Methe B."/>
            <person name="Sutton G."/>
            <person name="Nelson K.E."/>
        </authorList>
    </citation>
    <scope>NUCLEOTIDE SEQUENCE [LARGE SCALE GENOMIC DNA]</scope>
    <source>
        <strain evidence="8 9">ACS-139-V-Col8</strain>
    </source>
</reference>
<dbReference type="STRING" id="908337.HMPREF9257_1048"/>
<keyword evidence="9" id="KW-1185">Reference proteome</keyword>
<feature type="transmembrane region" description="Helical" evidence="6">
    <location>
        <begin position="21"/>
        <end position="42"/>
    </location>
</feature>
<dbReference type="GO" id="GO:0140359">
    <property type="term" value="F:ABC-type transporter activity"/>
    <property type="evidence" value="ECO:0007669"/>
    <property type="project" value="InterPro"/>
</dbReference>
<feature type="transmembrane region" description="Helical" evidence="6">
    <location>
        <begin position="319"/>
        <end position="338"/>
    </location>
</feature>
<name>E4KM62_9LACT</name>
<dbReference type="InterPro" id="IPR051449">
    <property type="entry name" value="ABC-2_transporter_component"/>
</dbReference>
<evidence type="ECO:0000256" key="1">
    <source>
        <dbReference type="ARBA" id="ARBA00004651"/>
    </source>
</evidence>
<keyword evidence="4 6" id="KW-1133">Transmembrane helix</keyword>
<dbReference type="Proteomes" id="UP000005990">
    <property type="component" value="Unassembled WGS sequence"/>
</dbReference>
<evidence type="ECO:0000256" key="2">
    <source>
        <dbReference type="ARBA" id="ARBA00022475"/>
    </source>
</evidence>
<evidence type="ECO:0000256" key="4">
    <source>
        <dbReference type="ARBA" id="ARBA00022989"/>
    </source>
</evidence>
<feature type="transmembrane region" description="Helical" evidence="6">
    <location>
        <begin position="374"/>
        <end position="396"/>
    </location>
</feature>
<evidence type="ECO:0000313" key="9">
    <source>
        <dbReference type="Proteomes" id="UP000005990"/>
    </source>
</evidence>
<feature type="domain" description="ABC-2 type transporter transmembrane" evidence="7">
    <location>
        <begin position="19"/>
        <end position="393"/>
    </location>
</feature>
<organism evidence="8 9">
    <name type="scientific">Eremococcus coleocola ACS-139-V-Col8</name>
    <dbReference type="NCBI Taxonomy" id="908337"/>
    <lineage>
        <taxon>Bacteria</taxon>
        <taxon>Bacillati</taxon>
        <taxon>Bacillota</taxon>
        <taxon>Bacilli</taxon>
        <taxon>Lactobacillales</taxon>
        <taxon>Aerococcaceae</taxon>
        <taxon>Eremococcus</taxon>
    </lineage>
</organism>
<dbReference type="Pfam" id="PF12698">
    <property type="entry name" value="ABC2_membrane_3"/>
    <property type="match status" value="1"/>
</dbReference>
<feature type="transmembrane region" description="Helical" evidence="6">
    <location>
        <begin position="344"/>
        <end position="362"/>
    </location>
</feature>
<dbReference type="PANTHER" id="PTHR30294">
    <property type="entry name" value="MEMBRANE COMPONENT OF ABC TRANSPORTER YHHJ-RELATED"/>
    <property type="match status" value="1"/>
</dbReference>
<feature type="transmembrane region" description="Helical" evidence="6">
    <location>
        <begin position="284"/>
        <end position="307"/>
    </location>
</feature>
<evidence type="ECO:0000313" key="8">
    <source>
        <dbReference type="EMBL" id="EFR31951.1"/>
    </source>
</evidence>
<keyword evidence="5 6" id="KW-0472">Membrane</keyword>
<dbReference type="InterPro" id="IPR013525">
    <property type="entry name" value="ABC2_TM"/>
</dbReference>